<reference evidence="2" key="1">
    <citation type="journal article" date="2022" name="Mol. Ecol. Resour.">
        <title>The genomes of chicory, endive, great burdock and yacon provide insights into Asteraceae palaeo-polyploidization history and plant inulin production.</title>
        <authorList>
            <person name="Fan W."/>
            <person name="Wang S."/>
            <person name="Wang H."/>
            <person name="Wang A."/>
            <person name="Jiang F."/>
            <person name="Liu H."/>
            <person name="Zhao H."/>
            <person name="Xu D."/>
            <person name="Zhang Y."/>
        </authorList>
    </citation>
    <scope>NUCLEOTIDE SEQUENCE [LARGE SCALE GENOMIC DNA]</scope>
    <source>
        <strain evidence="2">cv. Yunnan</strain>
    </source>
</reference>
<reference evidence="1 2" key="2">
    <citation type="journal article" date="2022" name="Mol. Ecol. Resour.">
        <title>The genomes of chicory, endive, great burdock and yacon provide insights into Asteraceae paleo-polyploidization history and plant inulin production.</title>
        <authorList>
            <person name="Fan W."/>
            <person name="Wang S."/>
            <person name="Wang H."/>
            <person name="Wang A."/>
            <person name="Jiang F."/>
            <person name="Liu H."/>
            <person name="Zhao H."/>
            <person name="Xu D."/>
            <person name="Zhang Y."/>
        </authorList>
    </citation>
    <scope>NUCLEOTIDE SEQUENCE [LARGE SCALE GENOMIC DNA]</scope>
    <source>
        <strain evidence="2">cv. Yunnan</strain>
        <tissue evidence="1">Leaves</tissue>
    </source>
</reference>
<organism evidence="1 2">
    <name type="scientific">Smallanthus sonchifolius</name>
    <dbReference type="NCBI Taxonomy" id="185202"/>
    <lineage>
        <taxon>Eukaryota</taxon>
        <taxon>Viridiplantae</taxon>
        <taxon>Streptophyta</taxon>
        <taxon>Embryophyta</taxon>
        <taxon>Tracheophyta</taxon>
        <taxon>Spermatophyta</taxon>
        <taxon>Magnoliopsida</taxon>
        <taxon>eudicotyledons</taxon>
        <taxon>Gunneridae</taxon>
        <taxon>Pentapetalae</taxon>
        <taxon>asterids</taxon>
        <taxon>campanulids</taxon>
        <taxon>Asterales</taxon>
        <taxon>Asteraceae</taxon>
        <taxon>Asteroideae</taxon>
        <taxon>Heliantheae alliance</taxon>
        <taxon>Millerieae</taxon>
        <taxon>Smallanthus</taxon>
    </lineage>
</organism>
<sequence>MIVVDEQDKSAPENETIDVIGSVVRCFDTAKKVGFHGMECKRRTMQIEDPEGNSIYVTLFDEYEEQFSKYTSENKDVTTIVKSVIDEFEEQNVFECLTPKCAQEAVSAEPRIKLGIRVQDATGMISLTLFDGEANRIFRKSSKEFLEKYLEVDDYASMNAMSVDLQSQETDVVSFCGDNGTPISDLDKNPGKRPCLNEKKDTFKADNELKRSLCHIYDVDEEVSFSATKARPIGVQGIPFSNAGAGNVKRKSMLIDNATPIVFDKENVTTHISIPYPNHGVQFIDRNRDMRSPLSNITIDMSTFNGNRITNESDILHCYNHSKVPSNSNTSTLTPISASSTRPSRTRKLKRNTLNIPPFPNMDLTLQEEVIDGQIIKNNFAAISKGTQ</sequence>
<dbReference type="Proteomes" id="UP001056120">
    <property type="component" value="Linkage Group LG11"/>
</dbReference>
<comment type="caution">
    <text evidence="1">The sequence shown here is derived from an EMBL/GenBank/DDBJ whole genome shotgun (WGS) entry which is preliminary data.</text>
</comment>
<dbReference type="EMBL" id="CM042028">
    <property type="protein sequence ID" value="KAI3797442.1"/>
    <property type="molecule type" value="Genomic_DNA"/>
</dbReference>
<protein>
    <submittedName>
        <fullName evidence="1">Uncharacterized protein</fullName>
    </submittedName>
</protein>
<evidence type="ECO:0000313" key="1">
    <source>
        <dbReference type="EMBL" id="KAI3797442.1"/>
    </source>
</evidence>
<accession>A0ACB9HRJ5</accession>
<name>A0ACB9HRJ5_9ASTR</name>
<proteinExistence type="predicted"/>
<evidence type="ECO:0000313" key="2">
    <source>
        <dbReference type="Proteomes" id="UP001056120"/>
    </source>
</evidence>
<keyword evidence="2" id="KW-1185">Reference proteome</keyword>
<gene>
    <name evidence="1" type="ORF">L1987_32699</name>
</gene>